<dbReference type="InterPro" id="IPR002656">
    <property type="entry name" value="Acyl_transf_3_dom"/>
</dbReference>
<feature type="transmembrane region" description="Helical" evidence="1">
    <location>
        <begin position="230"/>
        <end position="248"/>
    </location>
</feature>
<feature type="transmembrane region" description="Helical" evidence="1">
    <location>
        <begin position="284"/>
        <end position="301"/>
    </location>
</feature>
<keyword evidence="1" id="KW-1133">Transmembrane helix</keyword>
<feature type="domain" description="Acyltransferase 3" evidence="2">
    <location>
        <begin position="35"/>
        <end position="370"/>
    </location>
</feature>
<name>A0A2T2XDF0_9FIRM</name>
<comment type="caution">
    <text evidence="3">The sequence shown here is derived from an EMBL/GenBank/DDBJ whole genome shotgun (WGS) entry which is preliminary data.</text>
</comment>
<dbReference type="InterPro" id="IPR050879">
    <property type="entry name" value="Acyltransferase_3"/>
</dbReference>
<dbReference type="GO" id="GO:0016747">
    <property type="term" value="F:acyltransferase activity, transferring groups other than amino-acyl groups"/>
    <property type="evidence" value="ECO:0007669"/>
    <property type="project" value="InterPro"/>
</dbReference>
<feature type="transmembrane region" description="Helical" evidence="1">
    <location>
        <begin position="140"/>
        <end position="160"/>
    </location>
</feature>
<keyword evidence="1" id="KW-0812">Transmembrane</keyword>
<evidence type="ECO:0000256" key="1">
    <source>
        <dbReference type="SAM" id="Phobius"/>
    </source>
</evidence>
<keyword evidence="1" id="KW-0472">Membrane</keyword>
<reference evidence="3 4" key="1">
    <citation type="journal article" date="2014" name="BMC Genomics">
        <title>Comparison of environmental and isolate Sulfobacillus genomes reveals diverse carbon, sulfur, nitrogen, and hydrogen metabolisms.</title>
        <authorList>
            <person name="Justice N.B."/>
            <person name="Norman A."/>
            <person name="Brown C.T."/>
            <person name="Singh A."/>
            <person name="Thomas B.C."/>
            <person name="Banfield J.F."/>
        </authorList>
    </citation>
    <scope>NUCLEOTIDE SEQUENCE [LARGE SCALE GENOMIC DNA]</scope>
    <source>
        <strain evidence="3">AMDSBA4</strain>
    </source>
</reference>
<feature type="transmembrane region" description="Helical" evidence="1">
    <location>
        <begin position="67"/>
        <end position="90"/>
    </location>
</feature>
<dbReference type="GO" id="GO:0000271">
    <property type="term" value="P:polysaccharide biosynthetic process"/>
    <property type="evidence" value="ECO:0007669"/>
    <property type="project" value="TreeGrafter"/>
</dbReference>
<organism evidence="3 4">
    <name type="scientific">Sulfobacillus benefaciens</name>
    <dbReference type="NCBI Taxonomy" id="453960"/>
    <lineage>
        <taxon>Bacteria</taxon>
        <taxon>Bacillati</taxon>
        <taxon>Bacillota</taxon>
        <taxon>Clostridia</taxon>
        <taxon>Eubacteriales</taxon>
        <taxon>Clostridiales Family XVII. Incertae Sedis</taxon>
        <taxon>Sulfobacillus</taxon>
    </lineage>
</organism>
<dbReference type="PANTHER" id="PTHR23028:SF53">
    <property type="entry name" value="ACYL_TRANSF_3 DOMAIN-CONTAINING PROTEIN"/>
    <property type="match status" value="1"/>
</dbReference>
<feature type="transmembrane region" description="Helical" evidence="1">
    <location>
        <begin position="166"/>
        <end position="188"/>
    </location>
</feature>
<evidence type="ECO:0000313" key="3">
    <source>
        <dbReference type="EMBL" id="PSR32498.1"/>
    </source>
</evidence>
<feature type="transmembrane region" description="Helical" evidence="1">
    <location>
        <begin position="34"/>
        <end position="55"/>
    </location>
</feature>
<dbReference type="GO" id="GO:0016020">
    <property type="term" value="C:membrane"/>
    <property type="evidence" value="ECO:0007669"/>
    <property type="project" value="TreeGrafter"/>
</dbReference>
<dbReference type="PANTHER" id="PTHR23028">
    <property type="entry name" value="ACETYLTRANSFERASE"/>
    <property type="match status" value="1"/>
</dbReference>
<dbReference type="AlphaFoldDB" id="A0A2T2XDF0"/>
<protein>
    <recommendedName>
        <fullName evidence="2">Acyltransferase 3 domain-containing protein</fullName>
    </recommendedName>
</protein>
<evidence type="ECO:0000313" key="4">
    <source>
        <dbReference type="Proteomes" id="UP000242972"/>
    </source>
</evidence>
<dbReference type="Proteomes" id="UP000242972">
    <property type="component" value="Unassembled WGS sequence"/>
</dbReference>
<sequence>MHLPVSSLDEYLETEGCFALPKSSTPQSAAQTRVLGLDVLRGVAGLSVLIFHAFLIEPTHQGWWMRFIGQGAEGVGLFFILSALTLGLSWDAHAKKGMAQSRWAFWTRRFWRIAPLYYIALLVAALFTRGNVQFAPRAMAHNPFTWGSLLAHLSFLFAWIPAYQNSWIGVGWSIGTEMSFYLLFPWIVEKVIPRVRPEGLVGIGLALVWGWPWFLTHLPFMQWPGWTGAFQLWSLPRQFIWFAIGLWIWKRSGWKPHSGLWALLWIALTLSLANERWINPQTELLVWVFPLGLLVWLVFHQHWAMRLFSRSRLLAYVGIRSYSLYLWHWLILQAVLLRFVPDMHMTGTEGLLVRVAVLLPLSLGVSVVSYRFIEQPGIRYGRRWIARHAVLRSTSSSGNGGESLSDSR</sequence>
<dbReference type="Pfam" id="PF01757">
    <property type="entry name" value="Acyl_transf_3"/>
    <property type="match status" value="1"/>
</dbReference>
<feature type="transmembrane region" description="Helical" evidence="1">
    <location>
        <begin position="200"/>
        <end position="218"/>
    </location>
</feature>
<evidence type="ECO:0000259" key="2">
    <source>
        <dbReference type="Pfam" id="PF01757"/>
    </source>
</evidence>
<proteinExistence type="predicted"/>
<accession>A0A2T2XDF0</accession>
<feature type="transmembrane region" description="Helical" evidence="1">
    <location>
        <begin position="110"/>
        <end position="128"/>
    </location>
</feature>
<gene>
    <name evidence="3" type="ORF">C7B46_14105</name>
</gene>
<dbReference type="EMBL" id="PXYW01000039">
    <property type="protein sequence ID" value="PSR32498.1"/>
    <property type="molecule type" value="Genomic_DNA"/>
</dbReference>
<feature type="transmembrane region" description="Helical" evidence="1">
    <location>
        <begin position="260"/>
        <end position="278"/>
    </location>
</feature>
<feature type="transmembrane region" description="Helical" evidence="1">
    <location>
        <begin position="351"/>
        <end position="373"/>
    </location>
</feature>
<feature type="transmembrane region" description="Helical" evidence="1">
    <location>
        <begin position="313"/>
        <end position="331"/>
    </location>
</feature>